<dbReference type="Pfam" id="PF02669">
    <property type="entry name" value="KdpC"/>
    <property type="match status" value="1"/>
</dbReference>
<keyword evidence="3" id="KW-0633">Potassium transport</keyword>
<evidence type="ECO:0000256" key="2">
    <source>
        <dbReference type="ARBA" id="ARBA00022475"/>
    </source>
</evidence>
<keyword evidence="10 11" id="KW-0472">Membrane</keyword>
<name>A0A5E4PLM5_9COXI</name>
<reference evidence="12 13" key="1">
    <citation type="submission" date="2019-08" db="EMBL/GenBank/DDBJ databases">
        <authorList>
            <person name="Guy L."/>
        </authorList>
    </citation>
    <scope>NUCLEOTIDE SEQUENCE [LARGE SCALE GENOMIC DNA]</scope>
    <source>
        <strain evidence="12 13">SGT-108</strain>
    </source>
</reference>
<evidence type="ECO:0000256" key="8">
    <source>
        <dbReference type="ARBA" id="ARBA00022989"/>
    </source>
</evidence>
<protein>
    <submittedName>
        <fullName evidence="12">Potassium-transporting ATPase C chain</fullName>
    </submittedName>
</protein>
<evidence type="ECO:0000256" key="5">
    <source>
        <dbReference type="ARBA" id="ARBA00022741"/>
    </source>
</evidence>
<evidence type="ECO:0000256" key="10">
    <source>
        <dbReference type="ARBA" id="ARBA00023136"/>
    </source>
</evidence>
<evidence type="ECO:0000256" key="9">
    <source>
        <dbReference type="ARBA" id="ARBA00023065"/>
    </source>
</evidence>
<keyword evidence="2" id="KW-1003">Cell membrane</keyword>
<accession>A0A5E4PLM5</accession>
<dbReference type="AlphaFoldDB" id="A0A5E4PLM5"/>
<evidence type="ECO:0000256" key="1">
    <source>
        <dbReference type="ARBA" id="ARBA00022448"/>
    </source>
</evidence>
<sequence>MIVMTILTGMIYPLAVAGLAYLFFPWQSGGSLIAERGRIIGSALIGQVFTDPRYFWGRPSATEPFPYNTAFSNGSNLGPGNPQLLEAVKARVQRLRQFDPGNQSLVPVDLVTTSGSGLDPDISPLAAYYQVHRVALARNLPDGMVQQLV</sequence>
<keyword evidence="7" id="KW-0630">Potassium</keyword>
<keyword evidence="8 11" id="KW-1133">Transmembrane helix</keyword>
<dbReference type="PANTHER" id="PTHR30042:SF2">
    <property type="entry name" value="POTASSIUM-TRANSPORTING ATPASE KDPC SUBUNIT"/>
    <property type="match status" value="1"/>
</dbReference>
<keyword evidence="1" id="KW-0813">Transport</keyword>
<evidence type="ECO:0000256" key="4">
    <source>
        <dbReference type="ARBA" id="ARBA00022692"/>
    </source>
</evidence>
<dbReference type="PANTHER" id="PTHR30042">
    <property type="entry name" value="POTASSIUM-TRANSPORTING ATPASE C CHAIN"/>
    <property type="match status" value="1"/>
</dbReference>
<dbReference type="GO" id="GO:0016020">
    <property type="term" value="C:membrane"/>
    <property type="evidence" value="ECO:0007669"/>
    <property type="project" value="InterPro"/>
</dbReference>
<evidence type="ECO:0000256" key="7">
    <source>
        <dbReference type="ARBA" id="ARBA00022958"/>
    </source>
</evidence>
<dbReference type="GO" id="GO:0008556">
    <property type="term" value="F:P-type potassium transmembrane transporter activity"/>
    <property type="evidence" value="ECO:0007669"/>
    <property type="project" value="InterPro"/>
</dbReference>
<keyword evidence="13" id="KW-1185">Reference proteome</keyword>
<proteinExistence type="predicted"/>
<organism evidence="12 13">
    <name type="scientific">Aquicella siphonis</name>
    <dbReference type="NCBI Taxonomy" id="254247"/>
    <lineage>
        <taxon>Bacteria</taxon>
        <taxon>Pseudomonadati</taxon>
        <taxon>Pseudomonadota</taxon>
        <taxon>Gammaproteobacteria</taxon>
        <taxon>Legionellales</taxon>
        <taxon>Coxiellaceae</taxon>
        <taxon>Aquicella</taxon>
    </lineage>
</organism>
<dbReference type="GO" id="GO:0005524">
    <property type="term" value="F:ATP binding"/>
    <property type="evidence" value="ECO:0007669"/>
    <property type="project" value="UniProtKB-KW"/>
</dbReference>
<dbReference type="KEGG" id="asip:AQUSIP_25400"/>
<feature type="transmembrane region" description="Helical" evidence="11">
    <location>
        <begin position="6"/>
        <end position="24"/>
    </location>
</feature>
<dbReference type="NCBIfam" id="NF001454">
    <property type="entry name" value="PRK00315.1"/>
    <property type="match status" value="1"/>
</dbReference>
<dbReference type="NCBIfam" id="TIGR00681">
    <property type="entry name" value="kdpC"/>
    <property type="match status" value="1"/>
</dbReference>
<keyword evidence="5" id="KW-0547">Nucleotide-binding</keyword>
<evidence type="ECO:0000256" key="6">
    <source>
        <dbReference type="ARBA" id="ARBA00022840"/>
    </source>
</evidence>
<keyword evidence="6" id="KW-0067">ATP-binding</keyword>
<dbReference type="InterPro" id="IPR003820">
    <property type="entry name" value="KdpC"/>
</dbReference>
<keyword evidence="9" id="KW-0406">Ion transport</keyword>
<keyword evidence="4 11" id="KW-0812">Transmembrane</keyword>
<evidence type="ECO:0000256" key="11">
    <source>
        <dbReference type="SAM" id="Phobius"/>
    </source>
</evidence>
<dbReference type="EMBL" id="LR699120">
    <property type="protein sequence ID" value="VVC77213.1"/>
    <property type="molecule type" value="Genomic_DNA"/>
</dbReference>
<evidence type="ECO:0000256" key="3">
    <source>
        <dbReference type="ARBA" id="ARBA00022538"/>
    </source>
</evidence>
<dbReference type="PIRSF" id="PIRSF001296">
    <property type="entry name" value="K_ATPase_KdpC"/>
    <property type="match status" value="1"/>
</dbReference>
<evidence type="ECO:0000313" key="13">
    <source>
        <dbReference type="Proteomes" id="UP000324194"/>
    </source>
</evidence>
<gene>
    <name evidence="12" type="primary">kdpC</name>
    <name evidence="12" type="ORF">AQUSIP_25400</name>
</gene>
<evidence type="ECO:0000313" key="12">
    <source>
        <dbReference type="EMBL" id="VVC77213.1"/>
    </source>
</evidence>
<dbReference type="Proteomes" id="UP000324194">
    <property type="component" value="Chromosome 2"/>
</dbReference>